<dbReference type="InterPro" id="IPR047658">
    <property type="entry name" value="IS4-like_transpos"/>
</dbReference>
<feature type="domain" description="Transposase IS4-like" evidence="1">
    <location>
        <begin position="6"/>
        <end position="209"/>
    </location>
</feature>
<evidence type="ECO:0000259" key="1">
    <source>
        <dbReference type="Pfam" id="PF01609"/>
    </source>
</evidence>
<protein>
    <submittedName>
        <fullName evidence="2">IS4 family transposase</fullName>
    </submittedName>
</protein>
<dbReference type="AlphaFoldDB" id="A0A142B6U0"/>
<dbReference type="Pfam" id="PF01609">
    <property type="entry name" value="DDE_Tnp_1"/>
    <property type="match status" value="1"/>
</dbReference>
<dbReference type="InterPro" id="IPR012337">
    <property type="entry name" value="RNaseH-like_sf"/>
</dbReference>
<evidence type="ECO:0000313" key="3">
    <source>
        <dbReference type="Proteomes" id="UP000071065"/>
    </source>
</evidence>
<dbReference type="GO" id="GO:0003677">
    <property type="term" value="F:DNA binding"/>
    <property type="evidence" value="ECO:0007669"/>
    <property type="project" value="InterPro"/>
</dbReference>
<reference evidence="2 3" key="1">
    <citation type="journal article" date="2016" name="Front. Microbiol.">
        <title>Genomic Insight into the Host-Endosymbiont Relationship of Endozoicomonas montiporae CL-33(T) with its Coral Host.</title>
        <authorList>
            <person name="Ding J.-Y."/>
            <person name="Shiu J.-H."/>
            <person name="Chen W.-M."/>
            <person name="Chiang Y.-R."/>
            <person name="Tang S.-L."/>
        </authorList>
    </citation>
    <scope>NUCLEOTIDE SEQUENCE [LARGE SCALE GENOMIC DNA]</scope>
    <source>
        <strain evidence="2 3">CL-33</strain>
    </source>
</reference>
<dbReference type="SUPFAM" id="SSF53098">
    <property type="entry name" value="Ribonuclease H-like"/>
    <property type="match status" value="1"/>
</dbReference>
<dbReference type="EMBL" id="CP013251">
    <property type="protein sequence ID" value="AMO54466.1"/>
    <property type="molecule type" value="Genomic_DNA"/>
</dbReference>
<name>A0A142B6U0_9GAMM</name>
<sequence>MQTYTLCLDRTNWQHGQKDINFLVLSIAWEGCSIPIFWELLPKKSNSNSQERIDLMIRCLEVIPADKIECLLADREFIGIKWFQWLMDNNIRFRLRIKGNTPVIGNSGKQIKAWQLFSHLRIGCQETWMTRRTVAGLSLHIGAHRSLKGLLIVVSPNQPDNMVKDYYRRWSIEVLFANLKSHGFDLESTHITDPEKLKKLMAVMAIAVLWCLRVGHWKHGPYNQLPLLSHWRPEKCLFRYGLDLLRRSLKNDFTRQERLFFELLQVLSPTYIGEHYKVVSPPSFRPECL</sequence>
<gene>
    <name evidence="2" type="ORF">EZMO1_0200</name>
</gene>
<dbReference type="PATRIC" id="fig|570277.3.peg.207"/>
<evidence type="ECO:0000313" key="2">
    <source>
        <dbReference type="EMBL" id="AMO54466.1"/>
    </source>
</evidence>
<proteinExistence type="predicted"/>
<dbReference type="InterPro" id="IPR002559">
    <property type="entry name" value="Transposase_11"/>
</dbReference>
<dbReference type="KEGG" id="emp:EZMO1_0200"/>
<organism evidence="2 3">
    <name type="scientific">Endozoicomonas montiporae CL-33</name>
    <dbReference type="NCBI Taxonomy" id="570277"/>
    <lineage>
        <taxon>Bacteria</taxon>
        <taxon>Pseudomonadati</taxon>
        <taxon>Pseudomonadota</taxon>
        <taxon>Gammaproteobacteria</taxon>
        <taxon>Oceanospirillales</taxon>
        <taxon>Endozoicomonadaceae</taxon>
        <taxon>Endozoicomonas</taxon>
    </lineage>
</organism>
<accession>A0A142B6U0</accession>
<dbReference type="NCBIfam" id="NF033591">
    <property type="entry name" value="transpos_IS4_2"/>
    <property type="match status" value="1"/>
</dbReference>
<dbReference type="GO" id="GO:0004803">
    <property type="term" value="F:transposase activity"/>
    <property type="evidence" value="ECO:0007669"/>
    <property type="project" value="InterPro"/>
</dbReference>
<dbReference type="STRING" id="570277.EZMO1_0200"/>
<dbReference type="Proteomes" id="UP000071065">
    <property type="component" value="Chromosome"/>
</dbReference>
<dbReference type="GO" id="GO:0006313">
    <property type="term" value="P:DNA transposition"/>
    <property type="evidence" value="ECO:0007669"/>
    <property type="project" value="InterPro"/>
</dbReference>